<accession>A0ABU8VZR6</accession>
<evidence type="ECO:0000313" key="3">
    <source>
        <dbReference type="EMBL" id="MEJ8822709.1"/>
    </source>
</evidence>
<gene>
    <name evidence="3" type="ORF">WKW80_11800</name>
</gene>
<dbReference type="Proteomes" id="UP001363010">
    <property type="component" value="Unassembled WGS sequence"/>
</dbReference>
<dbReference type="Gene3D" id="3.40.190.10">
    <property type="entry name" value="Periplasmic binding protein-like II"/>
    <property type="match status" value="1"/>
</dbReference>
<dbReference type="InterPro" id="IPR042100">
    <property type="entry name" value="Bug_dom1"/>
</dbReference>
<sequence length="336" mass="35701">MNRRFLLQRTAFRTVCLAGAMLAASSAAFAQAPTADYPAKTITFVVPYAAGGSSDIRARQIAQKLSIYFGKPVIVDNRPGAGGNIGTDYIAKAAPDGYVIGLGNFAPLAVNKALFAKLPFNPATDLVPVALIERGPLVMSVSKNSPSKTAKDVITAAQAKPGTMSYASGGLGGSHHLAGELFEQNAKVDMVHVAYKGGAPATNDLIAGNVDIMFEWIYAVMPYLKGDDAKLRPLAVTSEKRSPMLPNVPTFKEVGIQGMEMSNWFGVVAPKGTPPAIIDKLNQAINKAIREPDVAEKITSQGNEIAGGTPEEFGAFIRSESDRWSKLVKTHNIKPE</sequence>
<dbReference type="CDD" id="cd13578">
    <property type="entry name" value="PBP2_Bug27"/>
    <property type="match status" value="1"/>
</dbReference>
<dbReference type="PANTHER" id="PTHR42928:SF5">
    <property type="entry name" value="BLR1237 PROTEIN"/>
    <property type="match status" value="1"/>
</dbReference>
<proteinExistence type="inferred from homology"/>
<keyword evidence="2" id="KW-0732">Signal</keyword>
<reference evidence="3 4" key="1">
    <citation type="submission" date="2024-03" db="EMBL/GenBank/DDBJ databases">
        <title>Novel species of the genus Variovorax.</title>
        <authorList>
            <person name="Liu Q."/>
            <person name="Xin Y.-H."/>
        </authorList>
    </citation>
    <scope>NUCLEOTIDE SEQUENCE [LARGE SCALE GENOMIC DNA]</scope>
    <source>
        <strain evidence="3 4">KACC 18501</strain>
    </source>
</reference>
<dbReference type="Gene3D" id="3.40.190.150">
    <property type="entry name" value="Bordetella uptake gene, domain 1"/>
    <property type="match status" value="1"/>
</dbReference>
<dbReference type="PIRSF" id="PIRSF017082">
    <property type="entry name" value="YflP"/>
    <property type="match status" value="1"/>
</dbReference>
<keyword evidence="4" id="KW-1185">Reference proteome</keyword>
<feature type="signal peptide" evidence="2">
    <location>
        <begin position="1"/>
        <end position="30"/>
    </location>
</feature>
<evidence type="ECO:0000256" key="1">
    <source>
        <dbReference type="ARBA" id="ARBA00006987"/>
    </source>
</evidence>
<dbReference type="SUPFAM" id="SSF53850">
    <property type="entry name" value="Periplasmic binding protein-like II"/>
    <property type="match status" value="1"/>
</dbReference>
<dbReference type="InterPro" id="IPR005064">
    <property type="entry name" value="BUG"/>
</dbReference>
<feature type="chain" id="PRO_5045687946" evidence="2">
    <location>
        <begin position="31"/>
        <end position="336"/>
    </location>
</feature>
<dbReference type="RefSeq" id="WP_340363745.1">
    <property type="nucleotide sequence ID" value="NZ_JBBKZV010000005.1"/>
</dbReference>
<organism evidence="3 4">
    <name type="scientific">Variovorax humicola</name>
    <dbReference type="NCBI Taxonomy" id="1769758"/>
    <lineage>
        <taxon>Bacteria</taxon>
        <taxon>Pseudomonadati</taxon>
        <taxon>Pseudomonadota</taxon>
        <taxon>Betaproteobacteria</taxon>
        <taxon>Burkholderiales</taxon>
        <taxon>Comamonadaceae</taxon>
        <taxon>Variovorax</taxon>
    </lineage>
</organism>
<name>A0ABU8VZR6_9BURK</name>
<evidence type="ECO:0000313" key="4">
    <source>
        <dbReference type="Proteomes" id="UP001363010"/>
    </source>
</evidence>
<comment type="similarity">
    <text evidence="1">Belongs to the UPF0065 (bug) family.</text>
</comment>
<comment type="caution">
    <text evidence="3">The sequence shown here is derived from an EMBL/GenBank/DDBJ whole genome shotgun (WGS) entry which is preliminary data.</text>
</comment>
<dbReference type="EMBL" id="JBBKZV010000005">
    <property type="protein sequence ID" value="MEJ8822709.1"/>
    <property type="molecule type" value="Genomic_DNA"/>
</dbReference>
<dbReference type="PANTHER" id="PTHR42928">
    <property type="entry name" value="TRICARBOXYLATE-BINDING PROTEIN"/>
    <property type="match status" value="1"/>
</dbReference>
<protein>
    <submittedName>
        <fullName evidence="3">Tripartite tricarboxylate transporter substrate binding protein</fullName>
    </submittedName>
</protein>
<dbReference type="Pfam" id="PF03401">
    <property type="entry name" value="TctC"/>
    <property type="match status" value="1"/>
</dbReference>
<evidence type="ECO:0000256" key="2">
    <source>
        <dbReference type="SAM" id="SignalP"/>
    </source>
</evidence>